<name>A0ABW7EG69_9BURK</name>
<protein>
    <submittedName>
        <fullName evidence="1">Uncharacterized protein</fullName>
    </submittedName>
</protein>
<proteinExistence type="predicted"/>
<evidence type="ECO:0000313" key="2">
    <source>
        <dbReference type="Proteomes" id="UP001606300"/>
    </source>
</evidence>
<comment type="caution">
    <text evidence="1">The sequence shown here is derived from an EMBL/GenBank/DDBJ whole genome shotgun (WGS) entry which is preliminary data.</text>
</comment>
<reference evidence="1 2" key="1">
    <citation type="submission" date="2024-09" db="EMBL/GenBank/DDBJ databases">
        <title>Novel species of the genus Pelomonas and Roseateles isolated from streams.</title>
        <authorList>
            <person name="Lu H."/>
        </authorList>
    </citation>
    <scope>NUCLEOTIDE SEQUENCE [LARGE SCALE GENOMIC DNA]</scope>
    <source>
        <strain evidence="1 2">DC23W</strain>
    </source>
</reference>
<dbReference type="EMBL" id="JBIGHY010000001">
    <property type="protein sequence ID" value="MFG6412461.1"/>
    <property type="molecule type" value="Genomic_DNA"/>
</dbReference>
<sequence length="295" mass="32282">MEAPPEREEWMMEKPGWLSSVEDWINERWYEVSDSYDGLKERLHTLFGQAQLVAWLGLITAVGSAIATYYSYKASKQSADVSAKNQAFTEKASRDQIALSRPILSVMSGHLTSWTEGDATSQTTRHRLELLLRNSGARSALPAWLYVYSIRGAPTNDRSPMTAAWPAAKQIADIPSGTDVRVFFDLETPTHDPADLLLGLAYGDDAPWEGHEGASAPPLQKHCSAVKMVWLHASQGPANQASAPSEWTVTSATPLLVLNKRVASGRTDTEAAAQHLTDVLRNEARCVIPEIATPG</sequence>
<keyword evidence="2" id="KW-1185">Reference proteome</keyword>
<gene>
    <name evidence="1" type="ORF">ACG02S_00965</name>
</gene>
<dbReference type="Proteomes" id="UP001606300">
    <property type="component" value="Unassembled WGS sequence"/>
</dbReference>
<accession>A0ABW7EG69</accession>
<dbReference type="RefSeq" id="WP_394468567.1">
    <property type="nucleotide sequence ID" value="NZ_JBIGHY010000001.1"/>
</dbReference>
<evidence type="ECO:0000313" key="1">
    <source>
        <dbReference type="EMBL" id="MFG6412461.1"/>
    </source>
</evidence>
<organism evidence="1 2">
    <name type="scientific">Pelomonas dachongensis</name>
    <dbReference type="NCBI Taxonomy" id="3299029"/>
    <lineage>
        <taxon>Bacteria</taxon>
        <taxon>Pseudomonadati</taxon>
        <taxon>Pseudomonadota</taxon>
        <taxon>Betaproteobacteria</taxon>
        <taxon>Burkholderiales</taxon>
        <taxon>Sphaerotilaceae</taxon>
        <taxon>Roseateles</taxon>
    </lineage>
</organism>